<dbReference type="AlphaFoldDB" id="A0A6V7QUY1"/>
<evidence type="ECO:0000313" key="1">
    <source>
        <dbReference type="EMBL" id="CAD1846983.1"/>
    </source>
</evidence>
<dbReference type="EMBL" id="CAJEUB010000030">
    <property type="protein sequence ID" value="CAD1846983.1"/>
    <property type="molecule type" value="Genomic_DNA"/>
</dbReference>
<sequence>MRISVSFLCYSYSLRCPLEVLFGHSIEILFAETLTLTLTLTLTTNPNPNLRHHRHLGFSEGFLVLWYHQFECVAVADLCYQHIIGLEFTEKWTVVIPLDLSAEAVRISTKTIAFHLVY</sequence>
<organism evidence="1">
    <name type="scientific">Ananas comosus var. bracteatus</name>
    <name type="common">red pineapple</name>
    <dbReference type="NCBI Taxonomy" id="296719"/>
    <lineage>
        <taxon>Eukaryota</taxon>
        <taxon>Viridiplantae</taxon>
        <taxon>Streptophyta</taxon>
        <taxon>Embryophyta</taxon>
        <taxon>Tracheophyta</taxon>
        <taxon>Spermatophyta</taxon>
        <taxon>Magnoliopsida</taxon>
        <taxon>Liliopsida</taxon>
        <taxon>Poales</taxon>
        <taxon>Bromeliaceae</taxon>
        <taxon>Bromelioideae</taxon>
        <taxon>Ananas</taxon>
    </lineage>
</organism>
<gene>
    <name evidence="1" type="ORF">CB5_LOCUS30194</name>
</gene>
<protein>
    <submittedName>
        <fullName evidence="1">Uncharacterized protein</fullName>
    </submittedName>
</protein>
<proteinExistence type="predicted"/>
<name>A0A6V7QUY1_ANACO</name>
<accession>A0A6V7QUY1</accession>
<reference evidence="1" key="1">
    <citation type="submission" date="2020-07" db="EMBL/GenBank/DDBJ databases">
        <authorList>
            <person name="Lin J."/>
        </authorList>
    </citation>
    <scope>NUCLEOTIDE SEQUENCE</scope>
</reference>